<dbReference type="Proteomes" id="UP000030676">
    <property type="component" value="Unassembled WGS sequence"/>
</dbReference>
<proteinExistence type="predicted"/>
<sequence>MITTLNSVASYAGDAYFVFQATKDIPLFQKIYSKGYLTAPPEGRPSSSATNSFNNTNTTYTTQNKTFNYTQIAPTFMNDPQKVEETISFIDMFISSAPAVGHYATLLSCAVQFVHGQQAIAELRKLNGHLGRSADAIWGKFSFGDEFPQHVHEFALNEMKHSMRINPPKEKGLISECFFVFNKGNQWWPKFERLCEENPLPDGFFGCFTNLDVLIALIRDVLRPAMGPDLVFVILMPTQSNTLSVDPVMLPQGIGPLCFKGELQANGESCVYMNLCRLQGDQVLDGVENFPKNSNSAWKYFARWATLIGITGPSMFACVGLLSIPVIGLPLTAVAWIGCTPRITLSAVEAVDKAECWKIKVRTLGSQETQSYQPWQLE</sequence>
<dbReference type="Pfam" id="PF20219">
    <property type="entry name" value="DUF6579"/>
    <property type="match status" value="1"/>
</dbReference>
<dbReference type="InterPro" id="IPR046486">
    <property type="entry name" value="DUF6579"/>
</dbReference>
<reference evidence="1" key="1">
    <citation type="submission" date="2011-11" db="EMBL/GenBank/DDBJ databases">
        <title>The Genome Sequence of Fusarium oxysporum PHW808.</title>
        <authorList>
            <consortium name="The Broad Institute Genome Sequencing Platform"/>
            <person name="Ma L.-J."/>
            <person name="Gale L.R."/>
            <person name="Schwartz D.C."/>
            <person name="Zhou S."/>
            <person name="Corby-Kistler H."/>
            <person name="Young S.K."/>
            <person name="Zeng Q."/>
            <person name="Gargeya S."/>
            <person name="Fitzgerald M."/>
            <person name="Haas B."/>
            <person name="Abouelleil A."/>
            <person name="Alvarado L."/>
            <person name="Arachchi H.M."/>
            <person name="Berlin A."/>
            <person name="Brown A."/>
            <person name="Chapman S.B."/>
            <person name="Chen Z."/>
            <person name="Dunbar C."/>
            <person name="Freedman E."/>
            <person name="Gearin G."/>
            <person name="Goldberg J."/>
            <person name="Griggs A."/>
            <person name="Gujja S."/>
            <person name="Heiman D."/>
            <person name="Howarth C."/>
            <person name="Larson L."/>
            <person name="Lui A."/>
            <person name="MacDonald P.J.P."/>
            <person name="Montmayeur A."/>
            <person name="Murphy C."/>
            <person name="Neiman D."/>
            <person name="Pearson M."/>
            <person name="Priest M."/>
            <person name="Roberts A."/>
            <person name="Saif S."/>
            <person name="Shea T."/>
            <person name="Shenoy N."/>
            <person name="Sisk P."/>
            <person name="Stolte C."/>
            <person name="Sykes S."/>
            <person name="Wortman J."/>
            <person name="Nusbaum C."/>
            <person name="Birren B."/>
        </authorList>
    </citation>
    <scope>NUCLEOTIDE SEQUENCE [LARGE SCALE GENOMIC DNA]</scope>
    <source>
        <strain evidence="1">54008</strain>
    </source>
</reference>
<organism evidence="1">
    <name type="scientific">Fusarium oxysporum f. sp. conglutinans race 2 54008</name>
    <dbReference type="NCBI Taxonomy" id="1089457"/>
    <lineage>
        <taxon>Eukaryota</taxon>
        <taxon>Fungi</taxon>
        <taxon>Dikarya</taxon>
        <taxon>Ascomycota</taxon>
        <taxon>Pezizomycotina</taxon>
        <taxon>Sordariomycetes</taxon>
        <taxon>Hypocreomycetidae</taxon>
        <taxon>Hypocreales</taxon>
        <taxon>Nectriaceae</taxon>
        <taxon>Fusarium</taxon>
        <taxon>Fusarium oxysporum species complex</taxon>
    </lineage>
</organism>
<dbReference type="HOGENOM" id="CLU_731662_0_0_1"/>
<name>X0GPT7_FUSOX</name>
<protein>
    <submittedName>
        <fullName evidence="1">Uncharacterized protein</fullName>
    </submittedName>
</protein>
<reference evidence="1" key="2">
    <citation type="submission" date="2014-03" db="EMBL/GenBank/DDBJ databases">
        <title>The Genome Annotation of Fusarium oxysporum PHW808.</title>
        <authorList>
            <consortium name="The Broad Institute Genomics Platform"/>
            <person name="Ma L.-J."/>
            <person name="Corby-Kistler H."/>
            <person name="Broz K."/>
            <person name="Gale L.R."/>
            <person name="Jonkers W."/>
            <person name="O'Donnell K."/>
            <person name="Ploetz R."/>
            <person name="Steinberg C."/>
            <person name="Schwartz D.C."/>
            <person name="VanEtten H."/>
            <person name="Zhou S."/>
            <person name="Young S.K."/>
            <person name="Zeng Q."/>
            <person name="Gargeya S."/>
            <person name="Fitzgerald M."/>
            <person name="Abouelleil A."/>
            <person name="Alvarado L."/>
            <person name="Chapman S.B."/>
            <person name="Gainer-Dewar J."/>
            <person name="Goldberg J."/>
            <person name="Griggs A."/>
            <person name="Gujja S."/>
            <person name="Hansen M."/>
            <person name="Howarth C."/>
            <person name="Imamovic A."/>
            <person name="Ireland A."/>
            <person name="Larimer J."/>
            <person name="McCowan C."/>
            <person name="Murphy C."/>
            <person name="Pearson M."/>
            <person name="Poon T.W."/>
            <person name="Priest M."/>
            <person name="Roberts A."/>
            <person name="Saif S."/>
            <person name="Shea T."/>
            <person name="Sykes S."/>
            <person name="Wortman J."/>
            <person name="Nusbaum C."/>
            <person name="Birren B."/>
        </authorList>
    </citation>
    <scope>NUCLEOTIDE SEQUENCE</scope>
    <source>
        <strain evidence="1">54008</strain>
    </source>
</reference>
<dbReference type="OrthoDB" id="3852249at2759"/>
<dbReference type="EMBL" id="KK033581">
    <property type="protein sequence ID" value="EXL65652.1"/>
    <property type="molecule type" value="Genomic_DNA"/>
</dbReference>
<dbReference type="AlphaFoldDB" id="X0GPT7"/>
<evidence type="ECO:0000313" key="1">
    <source>
        <dbReference type="EMBL" id="EXL65652.1"/>
    </source>
</evidence>
<accession>X0GPT7</accession>
<gene>
    <name evidence="1" type="ORF">FOPG_18129</name>
</gene>